<evidence type="ECO:0000313" key="3">
    <source>
        <dbReference type="EMBL" id="KAG6790262.1"/>
    </source>
</evidence>
<dbReference type="InterPro" id="IPR008700">
    <property type="entry name" value="TypeIII_avirulence_cleave"/>
</dbReference>
<name>A0A8X8AP86_POPTO</name>
<dbReference type="InterPro" id="IPR040387">
    <property type="entry name" value="RIN4/NOI4"/>
</dbReference>
<sequence length="176" mass="19479">MYGSPLIYTTVRVLTASCLSSQQDTGRPLPKFGEWDVNDPASAEGFTVIFNKARDEKKTGGKPESPGKVDDSHVKPGVNPAKPQPKTWLNLQQNREKKTDVAYQVDIGLDFVEFHVASHIASDSLTMSSEQAITAWKTCGNGAWNSLIWSFSHLDAAIILSTVMQTPPSRWLEMER</sequence>
<dbReference type="EMBL" id="JAAWWB010000002">
    <property type="protein sequence ID" value="KAG6790262.1"/>
    <property type="molecule type" value="Genomic_DNA"/>
</dbReference>
<evidence type="ECO:0000259" key="2">
    <source>
        <dbReference type="Pfam" id="PF05627"/>
    </source>
</evidence>
<accession>A0A8X8AP86</accession>
<dbReference type="Pfam" id="PF05627">
    <property type="entry name" value="AvrRpt-cleavage"/>
    <property type="match status" value="1"/>
</dbReference>
<reference evidence="3" key="1">
    <citation type="journal article" date="2020" name="bioRxiv">
        <title>Hybrid origin of Populus tomentosa Carr. identified through genome sequencing and phylogenomic analysis.</title>
        <authorList>
            <person name="An X."/>
            <person name="Gao K."/>
            <person name="Chen Z."/>
            <person name="Li J."/>
            <person name="Yang X."/>
            <person name="Yang X."/>
            <person name="Zhou J."/>
            <person name="Guo T."/>
            <person name="Zhao T."/>
            <person name="Huang S."/>
            <person name="Miao D."/>
            <person name="Khan W.U."/>
            <person name="Rao P."/>
            <person name="Ye M."/>
            <person name="Lei B."/>
            <person name="Liao W."/>
            <person name="Wang J."/>
            <person name="Ji L."/>
            <person name="Li Y."/>
            <person name="Guo B."/>
            <person name="Mustafa N.S."/>
            <person name="Li S."/>
            <person name="Yun Q."/>
            <person name="Keller S.R."/>
            <person name="Mao J."/>
            <person name="Zhang R."/>
            <person name="Strauss S.H."/>
        </authorList>
    </citation>
    <scope>NUCLEOTIDE SEQUENCE</scope>
    <source>
        <strain evidence="3">GM15</strain>
        <tissue evidence="3">Leaf</tissue>
    </source>
</reference>
<proteinExistence type="predicted"/>
<feature type="region of interest" description="Disordered" evidence="1">
    <location>
        <begin position="53"/>
        <end position="85"/>
    </location>
</feature>
<gene>
    <name evidence="3" type="ORF">POTOM_006410</name>
</gene>
<feature type="domain" description="RIN4 pathogenic type III effector avirulence factor Avr cleavage site" evidence="2">
    <location>
        <begin position="26"/>
        <end position="58"/>
    </location>
</feature>
<feature type="compositionally biased region" description="Basic and acidic residues" evidence="1">
    <location>
        <begin position="53"/>
        <end position="74"/>
    </location>
</feature>
<dbReference type="PANTHER" id="PTHR33159:SF101">
    <property type="entry name" value="OS04G0379600 PROTEIN"/>
    <property type="match status" value="1"/>
</dbReference>
<keyword evidence="4" id="KW-1185">Reference proteome</keyword>
<comment type="caution">
    <text evidence="3">The sequence shown here is derived from an EMBL/GenBank/DDBJ whole genome shotgun (WGS) entry which is preliminary data.</text>
</comment>
<dbReference type="OrthoDB" id="1903947at2759"/>
<evidence type="ECO:0000313" key="4">
    <source>
        <dbReference type="Proteomes" id="UP000886885"/>
    </source>
</evidence>
<protein>
    <recommendedName>
        <fullName evidence="2">RIN4 pathogenic type III effector avirulence factor Avr cleavage site domain-containing protein</fullName>
    </recommendedName>
</protein>
<dbReference type="Proteomes" id="UP000886885">
    <property type="component" value="Chromosome 1D"/>
</dbReference>
<dbReference type="PANTHER" id="PTHR33159">
    <property type="entry name" value="RPM1-INTERACTING PROTEIN 4 (RIN4) FAMILY PROTEIN"/>
    <property type="match status" value="1"/>
</dbReference>
<evidence type="ECO:0000256" key="1">
    <source>
        <dbReference type="SAM" id="MobiDB-lite"/>
    </source>
</evidence>
<dbReference type="AlphaFoldDB" id="A0A8X8AP86"/>
<organism evidence="3 4">
    <name type="scientific">Populus tomentosa</name>
    <name type="common">Chinese white poplar</name>
    <dbReference type="NCBI Taxonomy" id="118781"/>
    <lineage>
        <taxon>Eukaryota</taxon>
        <taxon>Viridiplantae</taxon>
        <taxon>Streptophyta</taxon>
        <taxon>Embryophyta</taxon>
        <taxon>Tracheophyta</taxon>
        <taxon>Spermatophyta</taxon>
        <taxon>Magnoliopsida</taxon>
        <taxon>eudicotyledons</taxon>
        <taxon>Gunneridae</taxon>
        <taxon>Pentapetalae</taxon>
        <taxon>rosids</taxon>
        <taxon>fabids</taxon>
        <taxon>Malpighiales</taxon>
        <taxon>Salicaceae</taxon>
        <taxon>Saliceae</taxon>
        <taxon>Populus</taxon>
    </lineage>
</organism>